<evidence type="ECO:0000313" key="2">
    <source>
        <dbReference type="EMBL" id="OHU77463.1"/>
    </source>
</evidence>
<comment type="caution">
    <text evidence="2">The sequence shown here is derived from an EMBL/GenBank/DDBJ whole genome shotgun (WGS) entry which is preliminary data.</text>
</comment>
<gene>
    <name evidence="2" type="ORF">BKG84_02695</name>
</gene>
<keyword evidence="3" id="KW-1185">Reference proteome</keyword>
<protein>
    <recommendedName>
        <fullName evidence="4">Flagellar hook-length control protein</fullName>
    </recommendedName>
</protein>
<sequence>MSATTTADLIRAATSVARDVSDGKLDPATLEQQMVEELQALVAVVVGAGDPLWDLQVQVASGVLAAGGIEANELSEWAAVAHRRENPDAPSEAAVPIGGADTPPEAILSGSGELSPESDPADDDFADVPREVLAEAEAAAMEIIDLWREANR</sequence>
<accession>A0A1S1M4J5</accession>
<dbReference type="AlphaFoldDB" id="A0A1S1M4J5"/>
<evidence type="ECO:0000313" key="3">
    <source>
        <dbReference type="Proteomes" id="UP000179441"/>
    </source>
</evidence>
<feature type="region of interest" description="Disordered" evidence="1">
    <location>
        <begin position="84"/>
        <end position="127"/>
    </location>
</feature>
<evidence type="ECO:0008006" key="4">
    <source>
        <dbReference type="Google" id="ProtNLM"/>
    </source>
</evidence>
<name>A0A1S1M4J5_MYCCH</name>
<organism evidence="2 3">
    <name type="scientific">Mycobacteroides chelonae</name>
    <name type="common">Mycobacterium chelonae</name>
    <dbReference type="NCBI Taxonomy" id="1774"/>
    <lineage>
        <taxon>Bacteria</taxon>
        <taxon>Bacillati</taxon>
        <taxon>Actinomycetota</taxon>
        <taxon>Actinomycetes</taxon>
        <taxon>Mycobacteriales</taxon>
        <taxon>Mycobacteriaceae</taxon>
        <taxon>Mycobacteroides</taxon>
    </lineage>
</organism>
<dbReference type="Proteomes" id="UP000179441">
    <property type="component" value="Unassembled WGS sequence"/>
</dbReference>
<reference evidence="2 3" key="1">
    <citation type="submission" date="2016-10" db="EMBL/GenBank/DDBJ databases">
        <title>Evaluation of Human, Veterinary and Environmental Mycobacterium chelonae Isolates by Core Genome Phylogenomic Analysis, Targeted Gene Comparison, and Anti-microbial Susceptibility Patterns: A Tale of Mistaken Identities.</title>
        <authorList>
            <person name="Fogelson S.B."/>
            <person name="Camus A.C."/>
            <person name="Lorenz W."/>
            <person name="Vasireddy R."/>
            <person name="Vasireddy S."/>
            <person name="Smith T."/>
            <person name="Brown-Elliott B.A."/>
            <person name="Wallace R.J.Jr."/>
            <person name="Hasan N.A."/>
            <person name="Reischl U."/>
            <person name="Sanchez S."/>
        </authorList>
    </citation>
    <scope>NUCLEOTIDE SEQUENCE [LARGE SCALE GENOMIC DNA]</scope>
    <source>
        <strain evidence="2 3">15518</strain>
    </source>
</reference>
<dbReference type="EMBL" id="MLIS01000001">
    <property type="protein sequence ID" value="OHU77463.1"/>
    <property type="molecule type" value="Genomic_DNA"/>
</dbReference>
<proteinExistence type="predicted"/>
<evidence type="ECO:0000256" key="1">
    <source>
        <dbReference type="SAM" id="MobiDB-lite"/>
    </source>
</evidence>
<dbReference type="RefSeq" id="WP_070951173.1">
    <property type="nucleotide sequence ID" value="NZ_CP050145.1"/>
</dbReference>